<sequence length="708" mass="81799">MNAGNLQKSQNARHEADGVLQRATAEHLRQLFFPIVSSNPLSRLEAGGFDENQRNPILPTENPNFPSSPPPKIELGKDNELSDEGAWSDSSSLEHTNNAEEERKDNVEEGRKDNVEEERENKTEEQRKDNDLKGRKVFWIPQYIDNPIDAESVSTELVDSETPSPRSVTAKVNPEPPNMVIPPLPPNVDSEPQTQIDIPFLTDSESLSRYRNINFEKTPQWHQIVQTHEVYKPRCVEFDQIATGDLDRWFAATVFENPIMFKHQWRNVYETDINILRDLHSAYYIALHNILSAVNEIQLGTDLSTVSGWMEVCIHPLTFISEMKTALQWTEDIFEYLKVAHGIDLIQFIDTQYELRSKTWLYRPTIDLTDAQNGVGYFLTCKRMSAGKYRLQLSLPQVQTEWSIKHGAEGLECILRTGFWHPHFIFSPVPRSTPRFSVGRDSAWFHWDEENSCFKGILPPNYQIQEDPSGRSCITLDLKVELNRYFIGKQPTGSHLFYLQESLTTRTCGFIPEKPKPSQLHYPPTYSPNPLGRIWSSRQLGFNKRHSEFIVGKAREYQAEIYQERASDDAKNFAASGLFPWDPKEPRIQSWGNVTWCGFLEQQRDRIKYLRKTPAGRIDMIRDLHEGVRYGPLDLGGEEDKKEVDEDLEDMRRMYENLFHEAHVIVWLHTLYRETAQDRLEDESLDMETAGLGSIEIFVEIVAFQAVH</sequence>
<evidence type="ECO:0000313" key="3">
    <source>
        <dbReference type="Proteomes" id="UP001370758"/>
    </source>
</evidence>
<dbReference type="EMBL" id="JAVHJL010000008">
    <property type="protein sequence ID" value="KAK6498645.1"/>
    <property type="molecule type" value="Genomic_DNA"/>
</dbReference>
<comment type="caution">
    <text evidence="2">The sequence shown here is derived from an EMBL/GenBank/DDBJ whole genome shotgun (WGS) entry which is preliminary data.</text>
</comment>
<dbReference type="AlphaFoldDB" id="A0AAV9VXM9"/>
<feature type="compositionally biased region" description="Basic and acidic residues" evidence="1">
    <location>
        <begin position="97"/>
        <end position="129"/>
    </location>
</feature>
<feature type="region of interest" description="Disordered" evidence="1">
    <location>
        <begin position="154"/>
        <end position="177"/>
    </location>
</feature>
<evidence type="ECO:0000256" key="1">
    <source>
        <dbReference type="SAM" id="MobiDB-lite"/>
    </source>
</evidence>
<name>A0AAV9VXM9_9PEZI</name>
<accession>A0AAV9VXM9</accession>
<dbReference type="Proteomes" id="UP001370758">
    <property type="component" value="Unassembled WGS sequence"/>
</dbReference>
<evidence type="ECO:0000313" key="2">
    <source>
        <dbReference type="EMBL" id="KAK6498645.1"/>
    </source>
</evidence>
<gene>
    <name evidence="2" type="ORF">TWF481_011225</name>
</gene>
<reference evidence="2 3" key="1">
    <citation type="submission" date="2023-08" db="EMBL/GenBank/DDBJ databases">
        <authorList>
            <person name="Palmer J.M."/>
        </authorList>
    </citation>
    <scope>NUCLEOTIDE SEQUENCE [LARGE SCALE GENOMIC DNA]</scope>
    <source>
        <strain evidence="2 3">TWF481</strain>
    </source>
</reference>
<feature type="region of interest" description="Disordered" evidence="1">
    <location>
        <begin position="37"/>
        <end position="129"/>
    </location>
</feature>
<feature type="compositionally biased region" description="Polar residues" evidence="1">
    <location>
        <begin position="154"/>
        <end position="167"/>
    </location>
</feature>
<organism evidence="2 3">
    <name type="scientific">Arthrobotrys musiformis</name>
    <dbReference type="NCBI Taxonomy" id="47236"/>
    <lineage>
        <taxon>Eukaryota</taxon>
        <taxon>Fungi</taxon>
        <taxon>Dikarya</taxon>
        <taxon>Ascomycota</taxon>
        <taxon>Pezizomycotina</taxon>
        <taxon>Orbiliomycetes</taxon>
        <taxon>Orbiliales</taxon>
        <taxon>Orbiliaceae</taxon>
        <taxon>Arthrobotrys</taxon>
    </lineage>
</organism>
<proteinExistence type="predicted"/>
<protein>
    <submittedName>
        <fullName evidence="2">Uncharacterized protein</fullName>
    </submittedName>
</protein>
<keyword evidence="3" id="KW-1185">Reference proteome</keyword>